<dbReference type="InterPro" id="IPR003497">
    <property type="entry name" value="BRO_N_domain"/>
</dbReference>
<keyword evidence="3" id="KW-1185">Reference proteome</keyword>
<dbReference type="KEGG" id="mpar:F7D14_20435"/>
<dbReference type="PANTHER" id="PTHR36180">
    <property type="entry name" value="DNA-BINDING PROTEIN-RELATED-RELATED"/>
    <property type="match status" value="1"/>
</dbReference>
<dbReference type="AlphaFoldDB" id="A0A6B8M7E0"/>
<keyword evidence="2" id="KW-0614">Plasmid</keyword>
<dbReference type="Pfam" id="PF02498">
    <property type="entry name" value="Bro-N"/>
    <property type="match status" value="1"/>
</dbReference>
<feature type="domain" description="Bro-N" evidence="1">
    <location>
        <begin position="1"/>
        <end position="109"/>
    </location>
</feature>
<dbReference type="PANTHER" id="PTHR36180:SF2">
    <property type="entry name" value="BRO FAMILY PROTEIN"/>
    <property type="match status" value="1"/>
</dbReference>
<accession>A0A6B8M7E0</accession>
<organism evidence="2 3">
    <name type="scientific">Methylocystis parvus</name>
    <dbReference type="NCBI Taxonomy" id="134"/>
    <lineage>
        <taxon>Bacteria</taxon>
        <taxon>Pseudomonadati</taxon>
        <taxon>Pseudomonadota</taxon>
        <taxon>Alphaproteobacteria</taxon>
        <taxon>Hyphomicrobiales</taxon>
        <taxon>Methylocystaceae</taxon>
        <taxon>Methylocystis</taxon>
    </lineage>
</organism>
<geneLocation type="plasmid" evidence="2">
    <name>unnamed1</name>
</geneLocation>
<gene>
    <name evidence="2" type="ORF">F7D14_20435</name>
</gene>
<dbReference type="Proteomes" id="UP000422569">
    <property type="component" value="Plasmid unnamed1"/>
</dbReference>
<proteinExistence type="predicted"/>
<dbReference type="EMBL" id="CP044332">
    <property type="protein sequence ID" value="QGN00005.1"/>
    <property type="molecule type" value="Genomic_DNA"/>
</dbReference>
<evidence type="ECO:0000259" key="1">
    <source>
        <dbReference type="PROSITE" id="PS51750"/>
    </source>
</evidence>
<evidence type="ECO:0000313" key="2">
    <source>
        <dbReference type="EMBL" id="QGN00005.1"/>
    </source>
</evidence>
<protein>
    <submittedName>
        <fullName evidence="2">Bro-N domain-containing protein</fullName>
    </submittedName>
</protein>
<reference evidence="2 3" key="1">
    <citation type="submission" date="2019-09" db="EMBL/GenBank/DDBJ databases">
        <title>Isolation and complete genome sequencing of Methylocystis species.</title>
        <authorList>
            <person name="Rumah B.L."/>
            <person name="Stead C.E."/>
            <person name="Stevens B.C."/>
            <person name="Minton N.P."/>
            <person name="Grosse-Honebrink A."/>
            <person name="Zhang Y."/>
        </authorList>
    </citation>
    <scope>NUCLEOTIDE SEQUENCE [LARGE SCALE GENOMIC DNA]</scope>
    <source>
        <strain evidence="2 3">BRCS2</strain>
        <plasmid evidence="2 3">unnamed1</plasmid>
    </source>
</reference>
<dbReference type="PROSITE" id="PS51750">
    <property type="entry name" value="BRO_N"/>
    <property type="match status" value="1"/>
</dbReference>
<dbReference type="SMART" id="SM01040">
    <property type="entry name" value="Bro-N"/>
    <property type="match status" value="1"/>
</dbReference>
<evidence type="ECO:0000313" key="3">
    <source>
        <dbReference type="Proteomes" id="UP000422569"/>
    </source>
</evidence>
<sequence>MKITPFLFENDKLIRTIDRNGGPWFIAKDVCEALGLANSRDAIEKLDADEKGVASTDTLGGRQEMQIISESGLYALALRCRDAMTPGTVPHGFRKWVTADVLPSIRKTGGYSGGAEFDEAKFARIAAESARAVVEALLPGMIDGILAARGGCFKPSRQTWLPEHSPQGCG</sequence>
<name>A0A6B8M7E0_9HYPH</name>